<keyword evidence="3" id="KW-1185">Reference proteome</keyword>
<dbReference type="Proteomes" id="UP000198346">
    <property type="component" value="Unassembled WGS sequence"/>
</dbReference>
<protein>
    <submittedName>
        <fullName evidence="2">Uncharacterized protein</fullName>
    </submittedName>
</protein>
<dbReference type="OrthoDB" id="8479074at2"/>
<keyword evidence="1" id="KW-0812">Transmembrane</keyword>
<keyword evidence="1" id="KW-0472">Membrane</keyword>
<sequence length="242" mass="27220">MLNTARVALPAPVEGRLKRASEFVDNISDFVRDDLIGFRRPLAATFAFTAPIFLAFMFYVGGVEALAKWGALYAFVAGVGLFLVGRQLWPSLVDEFERRTEEKRKAIADLRCGFGEASFVSLARAPFFIEHPHGVLVLADAGDFRTLFFSIDKDEDDPRWPLYVNGELQRRVWRWLRLPVSREIVKFSTEGSKLAGLGAPPTIDSIDVWETVNVALGEPLDGAVIHRPFDEIVDMIDRMARF</sequence>
<evidence type="ECO:0000313" key="2">
    <source>
        <dbReference type="EMBL" id="SNT74857.1"/>
    </source>
</evidence>
<proteinExistence type="predicted"/>
<feature type="transmembrane region" description="Helical" evidence="1">
    <location>
        <begin position="66"/>
        <end position="89"/>
    </location>
</feature>
<accession>A0A239PYV9</accession>
<dbReference type="RefSeq" id="WP_089412882.1">
    <property type="nucleotide sequence ID" value="NZ_FZQA01000006.1"/>
</dbReference>
<name>A0A239PYV9_9PROT</name>
<evidence type="ECO:0000256" key="1">
    <source>
        <dbReference type="SAM" id="Phobius"/>
    </source>
</evidence>
<keyword evidence="1" id="KW-1133">Transmembrane helix</keyword>
<feature type="transmembrane region" description="Helical" evidence="1">
    <location>
        <begin position="42"/>
        <end position="60"/>
    </location>
</feature>
<dbReference type="EMBL" id="FZQA01000006">
    <property type="protein sequence ID" value="SNT74857.1"/>
    <property type="molecule type" value="Genomic_DNA"/>
</dbReference>
<dbReference type="AlphaFoldDB" id="A0A239PYV9"/>
<reference evidence="2 3" key="1">
    <citation type="submission" date="2017-07" db="EMBL/GenBank/DDBJ databases">
        <authorList>
            <person name="Sun Z.S."/>
            <person name="Albrecht U."/>
            <person name="Echele G."/>
            <person name="Lee C.C."/>
        </authorList>
    </citation>
    <scope>NUCLEOTIDE SEQUENCE [LARGE SCALE GENOMIC DNA]</scope>
    <source>
        <strain evidence="2 3">CGMCC 1.12710</strain>
    </source>
</reference>
<organism evidence="2 3">
    <name type="scientific">Amphiplicatus metriothermophilus</name>
    <dbReference type="NCBI Taxonomy" id="1519374"/>
    <lineage>
        <taxon>Bacteria</taxon>
        <taxon>Pseudomonadati</taxon>
        <taxon>Pseudomonadota</taxon>
        <taxon>Alphaproteobacteria</taxon>
        <taxon>Parvularculales</taxon>
        <taxon>Parvularculaceae</taxon>
        <taxon>Amphiplicatus</taxon>
    </lineage>
</organism>
<evidence type="ECO:0000313" key="3">
    <source>
        <dbReference type="Proteomes" id="UP000198346"/>
    </source>
</evidence>
<gene>
    <name evidence="2" type="ORF">SAMN06297382_2447</name>
</gene>